<dbReference type="Pfam" id="PF00984">
    <property type="entry name" value="UDPG_MGDP_dh"/>
    <property type="match status" value="1"/>
</dbReference>
<comment type="similarity">
    <text evidence="1 9">Belongs to the UDP-glucose/GDP-mannose dehydrogenase family.</text>
</comment>
<dbReference type="InterPro" id="IPR014026">
    <property type="entry name" value="UDP-Glc/GDP-Man_DH_dimer"/>
</dbReference>
<keyword evidence="12" id="KW-1185">Reference proteome</keyword>
<dbReference type="InterPro" id="IPR014027">
    <property type="entry name" value="UDP-Glc/GDP-Man_DH_C"/>
</dbReference>
<sequence>MYIGLKRTLTGLKIFNGESMNYKICVVGLGYVGLPLAMNFAKHFKVVGFDINEERIKELNNGFDRNYEFTKDDFEKIKNNIEFTTDEKKIKECDIVIVTVPTPITKDKKPDLRFLESASKIVGRNLKKGAIVVYESTTYPGCTEEFCLPILEKESGMKLGDFYIGYSPERINPGDKNHTINQITKIVAGCNEKVTKILCKIYGKITKVYPVSSIKVAESAKVIENIQRDINIALFNELAMLFDKLGIDSKEVFDAAATKWNFIRFYPGFVGGHCIPVDPYYLVAKALEVDYIPELITAGRRVNETIPKYVASKIVKLLIKYDKSIKNANICILGATYKENVPDLRSSKVKDLIEELKDYGIKNIVVVEPLINQERIFGVNNIKELKGKYDVIIYAVNHKDFENLDILSHLNNDGILIDIKRKFHKEEIENKGFIYWGL</sequence>
<dbReference type="InterPro" id="IPR028359">
    <property type="entry name" value="UDP_ManNAc/GlcNAc_DH"/>
</dbReference>
<reference evidence="11 12" key="1">
    <citation type="submission" date="2020-04" db="EMBL/GenBank/DDBJ databases">
        <authorList>
            <consortium name="Genoscope - CEA"/>
            <person name="William W."/>
        </authorList>
    </citation>
    <scope>NUCLEOTIDE SEQUENCE [LARGE SCALE GENOMIC DNA]</scope>
    <source>
        <strain evidence="11 12">SG7</strain>
    </source>
</reference>
<evidence type="ECO:0000256" key="4">
    <source>
        <dbReference type="ARBA" id="ARBA00023002"/>
    </source>
</evidence>
<keyword evidence="4" id="KW-0560">Oxidoreductase</keyword>
<protein>
    <recommendedName>
        <fullName evidence="3">UDP-N-acetyl-D-mannosamine dehydrogenase</fullName>
        <ecNumber evidence="2">1.1.1.336</ecNumber>
    </recommendedName>
    <alternativeName>
        <fullName evidence="6">UDP-ManNAc 6-dehydrogenase</fullName>
    </alternativeName>
</protein>
<dbReference type="GO" id="GO:0089714">
    <property type="term" value="F:UDP-N-acetyl-D-mannosamine dehydrogenase activity"/>
    <property type="evidence" value="ECO:0007669"/>
    <property type="project" value="UniProtKB-EC"/>
</dbReference>
<dbReference type="PANTHER" id="PTHR43491">
    <property type="entry name" value="UDP-N-ACETYL-D-MANNOSAMINE DEHYDROGENASE"/>
    <property type="match status" value="1"/>
</dbReference>
<evidence type="ECO:0000313" key="11">
    <source>
        <dbReference type="EMBL" id="CAB3290089.1"/>
    </source>
</evidence>
<evidence type="ECO:0000256" key="9">
    <source>
        <dbReference type="PIRNR" id="PIRNR000124"/>
    </source>
</evidence>
<dbReference type="SUPFAM" id="SSF52413">
    <property type="entry name" value="UDP-glucose/GDP-mannose dehydrogenase C-terminal domain"/>
    <property type="match status" value="1"/>
</dbReference>
<dbReference type="InterPro" id="IPR017476">
    <property type="entry name" value="UDP-Glc/GDP-Man"/>
</dbReference>
<gene>
    <name evidence="11" type="primary">capL</name>
    <name evidence="11" type="ORF">MLAUSG7_1573</name>
</gene>
<dbReference type="SUPFAM" id="SSF51735">
    <property type="entry name" value="NAD(P)-binding Rossmann-fold domains"/>
    <property type="match status" value="1"/>
</dbReference>
<dbReference type="EC" id="1.1.1.336" evidence="2"/>
<dbReference type="GO" id="GO:0051287">
    <property type="term" value="F:NAD binding"/>
    <property type="evidence" value="ECO:0007669"/>
    <property type="project" value="InterPro"/>
</dbReference>
<dbReference type="Pfam" id="PF03720">
    <property type="entry name" value="UDPG_MGDP_dh_C"/>
    <property type="match status" value="1"/>
</dbReference>
<evidence type="ECO:0000256" key="2">
    <source>
        <dbReference type="ARBA" id="ARBA00012935"/>
    </source>
</evidence>
<dbReference type="InterPro" id="IPR036291">
    <property type="entry name" value="NAD(P)-bd_dom_sf"/>
</dbReference>
<dbReference type="KEGG" id="mesg:MLAUSG7_1573"/>
<evidence type="ECO:0000256" key="7">
    <source>
        <dbReference type="ARBA" id="ARBA00034325"/>
    </source>
</evidence>
<dbReference type="AlphaFoldDB" id="A0A8D6PWI7"/>
<dbReference type="EMBL" id="LR792632">
    <property type="protein sequence ID" value="CAB3290089.1"/>
    <property type="molecule type" value="Genomic_DNA"/>
</dbReference>
<dbReference type="InterPro" id="IPR036220">
    <property type="entry name" value="UDP-Glc/GDP-Man_DH_C_sf"/>
</dbReference>
<dbReference type="InterPro" id="IPR008927">
    <property type="entry name" value="6-PGluconate_DH-like_C_sf"/>
</dbReference>
<comment type="catalytic activity">
    <reaction evidence="8">
        <text>UDP-N-acetyl-alpha-D-mannosamine + 2 NAD(+) + H2O = UDP-N-acetyl-alpha-D-mannosaminouronate + 2 NADH + 3 H(+)</text>
        <dbReference type="Rhea" id="RHEA:25780"/>
        <dbReference type="ChEBI" id="CHEBI:15377"/>
        <dbReference type="ChEBI" id="CHEBI:15378"/>
        <dbReference type="ChEBI" id="CHEBI:57540"/>
        <dbReference type="ChEBI" id="CHEBI:57945"/>
        <dbReference type="ChEBI" id="CHEBI:68623"/>
        <dbReference type="ChEBI" id="CHEBI:70731"/>
        <dbReference type="EC" id="1.1.1.336"/>
    </reaction>
</comment>
<dbReference type="SMART" id="SM00984">
    <property type="entry name" value="UDPG_MGDP_dh_C"/>
    <property type="match status" value="1"/>
</dbReference>
<dbReference type="Proteomes" id="UP000679213">
    <property type="component" value="Chromosome I"/>
</dbReference>
<dbReference type="GO" id="GO:0000271">
    <property type="term" value="P:polysaccharide biosynthetic process"/>
    <property type="evidence" value="ECO:0007669"/>
    <property type="project" value="InterPro"/>
</dbReference>
<comment type="subunit">
    <text evidence="7">Homotetramer; probably dimer of dimers.</text>
</comment>
<keyword evidence="5" id="KW-0520">NAD</keyword>
<dbReference type="NCBIfam" id="TIGR03026">
    <property type="entry name" value="NDP-sugDHase"/>
    <property type="match status" value="1"/>
</dbReference>
<dbReference type="CDD" id="cd02440">
    <property type="entry name" value="AdoMet_MTases"/>
    <property type="match status" value="1"/>
</dbReference>
<name>A0A8D6PWI7_9EURY</name>
<evidence type="ECO:0000256" key="5">
    <source>
        <dbReference type="ARBA" id="ARBA00023027"/>
    </source>
</evidence>
<evidence type="ECO:0000259" key="10">
    <source>
        <dbReference type="SMART" id="SM00984"/>
    </source>
</evidence>
<dbReference type="Gene3D" id="3.40.50.720">
    <property type="entry name" value="NAD(P)-binding Rossmann-like Domain"/>
    <property type="match status" value="2"/>
</dbReference>
<evidence type="ECO:0000256" key="1">
    <source>
        <dbReference type="ARBA" id="ARBA00006601"/>
    </source>
</evidence>
<feature type="domain" description="UDP-glucose/GDP-mannose dehydrogenase C-terminal" evidence="10">
    <location>
        <begin position="331"/>
        <end position="425"/>
    </location>
</feature>
<evidence type="ECO:0000313" key="12">
    <source>
        <dbReference type="Proteomes" id="UP000679213"/>
    </source>
</evidence>
<evidence type="ECO:0000256" key="6">
    <source>
        <dbReference type="ARBA" id="ARBA00030172"/>
    </source>
</evidence>
<proteinExistence type="inferred from homology"/>
<organism evidence="11 12">
    <name type="scientific">Methanocaldococcus lauensis</name>
    <dbReference type="NCBI Taxonomy" id="2546128"/>
    <lineage>
        <taxon>Archaea</taxon>
        <taxon>Methanobacteriati</taxon>
        <taxon>Methanobacteriota</taxon>
        <taxon>Methanomada group</taxon>
        <taxon>Methanococci</taxon>
        <taxon>Methanococcales</taxon>
        <taxon>Methanocaldococcaceae</taxon>
        <taxon>Methanocaldococcus</taxon>
    </lineage>
</organism>
<evidence type="ECO:0000256" key="3">
    <source>
        <dbReference type="ARBA" id="ARBA00016796"/>
    </source>
</evidence>
<dbReference type="PIRSF" id="PIRSF500136">
    <property type="entry name" value="UDP_ManNAc_DH"/>
    <property type="match status" value="1"/>
</dbReference>
<dbReference type="GO" id="GO:0016628">
    <property type="term" value="F:oxidoreductase activity, acting on the CH-CH group of donors, NAD or NADP as acceptor"/>
    <property type="evidence" value="ECO:0007669"/>
    <property type="project" value="InterPro"/>
</dbReference>
<dbReference type="SUPFAM" id="SSF48179">
    <property type="entry name" value="6-phosphogluconate dehydrogenase C-terminal domain-like"/>
    <property type="match status" value="1"/>
</dbReference>
<dbReference type="Pfam" id="PF03721">
    <property type="entry name" value="UDPG_MGDP_dh_N"/>
    <property type="match status" value="1"/>
</dbReference>
<dbReference type="InterPro" id="IPR001732">
    <property type="entry name" value="UDP-Glc/GDP-Man_DH_N"/>
</dbReference>
<accession>A0A8D6PWI7</accession>
<dbReference type="PIRSF" id="PIRSF000124">
    <property type="entry name" value="UDPglc_GDPman_dh"/>
    <property type="match status" value="1"/>
</dbReference>
<dbReference type="PANTHER" id="PTHR43491:SF2">
    <property type="entry name" value="UDP-N-ACETYL-D-MANNOSAMINE DEHYDROGENASE"/>
    <property type="match status" value="1"/>
</dbReference>
<evidence type="ECO:0000256" key="8">
    <source>
        <dbReference type="ARBA" id="ARBA00049130"/>
    </source>
</evidence>